<feature type="signal peptide" evidence="3">
    <location>
        <begin position="1"/>
        <end position="21"/>
    </location>
</feature>
<dbReference type="GO" id="GO:0007156">
    <property type="term" value="P:homophilic cell adhesion via plasma membrane adhesion molecules"/>
    <property type="evidence" value="ECO:0007669"/>
    <property type="project" value="InterPro"/>
</dbReference>
<name>A0A2T0MAH4_9FLAO</name>
<feature type="domain" description="Cadherin" evidence="4">
    <location>
        <begin position="129"/>
        <end position="231"/>
    </location>
</feature>
<dbReference type="EMBL" id="PVYX01000002">
    <property type="protein sequence ID" value="PRX54501.1"/>
    <property type="molecule type" value="Genomic_DNA"/>
</dbReference>
<reference evidence="5 6" key="1">
    <citation type="submission" date="2018-03" db="EMBL/GenBank/DDBJ databases">
        <title>Genomic Encyclopedia of Archaeal and Bacterial Type Strains, Phase II (KMG-II): from individual species to whole genera.</title>
        <authorList>
            <person name="Goeker M."/>
        </authorList>
    </citation>
    <scope>NUCLEOTIDE SEQUENCE [LARGE SCALE GENOMIC DNA]</scope>
    <source>
        <strain evidence="5 6">DSM 25027</strain>
    </source>
</reference>
<dbReference type="OrthoDB" id="9813840at2"/>
<dbReference type="GO" id="GO:0005886">
    <property type="term" value="C:plasma membrane"/>
    <property type="evidence" value="ECO:0007669"/>
    <property type="project" value="UniProtKB-SubCell"/>
</dbReference>
<dbReference type="Pfam" id="PF03382">
    <property type="entry name" value="DUF285"/>
    <property type="match status" value="1"/>
</dbReference>
<evidence type="ECO:0000313" key="6">
    <source>
        <dbReference type="Proteomes" id="UP000237640"/>
    </source>
</evidence>
<dbReference type="PROSITE" id="PS50268">
    <property type="entry name" value="CADHERIN_2"/>
    <property type="match status" value="2"/>
</dbReference>
<keyword evidence="3" id="KW-0732">Signal</keyword>
<dbReference type="PANTHER" id="PTHR24026">
    <property type="entry name" value="FAT ATYPICAL CADHERIN-RELATED"/>
    <property type="match status" value="1"/>
</dbReference>
<dbReference type="InterPro" id="IPR005046">
    <property type="entry name" value="DUF285"/>
</dbReference>
<dbReference type="SMART" id="SM00112">
    <property type="entry name" value="CA"/>
    <property type="match status" value="2"/>
</dbReference>
<keyword evidence="2" id="KW-1133">Transmembrane helix</keyword>
<dbReference type="SUPFAM" id="SSF49313">
    <property type="entry name" value="Cadherin-like"/>
    <property type="match status" value="2"/>
</dbReference>
<keyword evidence="6" id="KW-1185">Reference proteome</keyword>
<dbReference type="GO" id="GO:0005509">
    <property type="term" value="F:calcium ion binding"/>
    <property type="evidence" value="ECO:0007669"/>
    <property type="project" value="InterPro"/>
</dbReference>
<dbReference type="SUPFAM" id="SSF49299">
    <property type="entry name" value="PKD domain"/>
    <property type="match status" value="1"/>
</dbReference>
<keyword evidence="1" id="KW-0812">Transmembrane</keyword>
<proteinExistence type="predicted"/>
<dbReference type="InterPro" id="IPR013783">
    <property type="entry name" value="Ig-like_fold"/>
</dbReference>
<keyword evidence="2" id="KW-0472">Membrane</keyword>
<dbReference type="AlphaFoldDB" id="A0A2T0MAH4"/>
<gene>
    <name evidence="5" type="ORF">CLV81_2902</name>
</gene>
<evidence type="ECO:0000313" key="5">
    <source>
        <dbReference type="EMBL" id="PRX54501.1"/>
    </source>
</evidence>
<comment type="caution">
    <text evidence="5">The sequence shown here is derived from an EMBL/GenBank/DDBJ whole genome shotgun (WGS) entry which is preliminary data.</text>
</comment>
<dbReference type="CDD" id="cd11304">
    <property type="entry name" value="Cadherin_repeat"/>
    <property type="match status" value="2"/>
</dbReference>
<dbReference type="Gene3D" id="2.60.40.10">
    <property type="entry name" value="Immunoglobulins"/>
    <property type="match status" value="1"/>
</dbReference>
<dbReference type="InterPro" id="IPR035986">
    <property type="entry name" value="PKD_dom_sf"/>
</dbReference>
<feature type="chain" id="PRO_5015491445" evidence="3">
    <location>
        <begin position="22"/>
        <end position="443"/>
    </location>
</feature>
<evidence type="ECO:0000256" key="3">
    <source>
        <dbReference type="SAM" id="SignalP"/>
    </source>
</evidence>
<dbReference type="PANTHER" id="PTHR24026:SF126">
    <property type="entry name" value="PROTOCADHERIN FAT 4"/>
    <property type="match status" value="1"/>
</dbReference>
<dbReference type="InterPro" id="IPR002126">
    <property type="entry name" value="Cadherin-like_dom"/>
</dbReference>
<dbReference type="PRINTS" id="PR00205">
    <property type="entry name" value="CADHERIN"/>
</dbReference>
<protein>
    <submittedName>
        <fullName evidence="5">Surface protein</fullName>
    </submittedName>
</protein>
<dbReference type="CDD" id="cd00146">
    <property type="entry name" value="PKD"/>
    <property type="match status" value="1"/>
</dbReference>
<feature type="domain" description="Cadherin" evidence="4">
    <location>
        <begin position="32"/>
        <end position="128"/>
    </location>
</feature>
<organism evidence="5 6">
    <name type="scientific">Flagellimonas meridianipacifica</name>
    <dbReference type="NCBI Taxonomy" id="1080225"/>
    <lineage>
        <taxon>Bacteria</taxon>
        <taxon>Pseudomonadati</taxon>
        <taxon>Bacteroidota</taxon>
        <taxon>Flavobacteriia</taxon>
        <taxon>Flavobacteriales</taxon>
        <taxon>Flavobacteriaceae</taxon>
        <taxon>Flagellimonas</taxon>
    </lineage>
</organism>
<sequence>MTPKKFILSAFILLLFFSCSNDDNTVANTAPVVSNQTVSTSENILDTDIIYQVNANDADGDSLEFTLDANSDALFELSSTGALSLATGKTLSFATKTQHVLTISVTDGVDKNTATLTVNVTENESPTFSQESYEFSKPEDIPDTEIIGTVVVMDLDNPEMLEFTLNDNGDFLFEIDNDGQISLLEGQSLDFENKEKHTLEISVSDGLITSITQVGISVENVPDTLAEQPESFITTWEIPVPDFELTLTVDDGNFQYNYTIDWGDGTVEEVTGGTTHVYQEPDTYTVAIQGNFPAIFMGLGESDSKNALKSIEQWGAIVWESMNGAFDGCPNLEYNAEDMPDLSVVQDMSFMFKDTSALNANLGDWNISNVTDMTGMFDNSGMSTNNYSSTLVGWSEQNVQNGVTLGAEGINTNCDGQTAKGILEGISQWNINDAGLDQLAICL</sequence>
<evidence type="ECO:0000256" key="2">
    <source>
        <dbReference type="ARBA" id="ARBA00022989"/>
    </source>
</evidence>
<dbReference type="PROSITE" id="PS51257">
    <property type="entry name" value="PROKAR_LIPOPROTEIN"/>
    <property type="match status" value="1"/>
</dbReference>
<dbReference type="RefSeq" id="WP_158259129.1">
    <property type="nucleotide sequence ID" value="NZ_PVYX01000002.1"/>
</dbReference>
<accession>A0A2T0MAH4</accession>
<evidence type="ECO:0000259" key="4">
    <source>
        <dbReference type="PROSITE" id="PS50268"/>
    </source>
</evidence>
<dbReference type="InterPro" id="IPR015919">
    <property type="entry name" value="Cadherin-like_sf"/>
</dbReference>
<dbReference type="Gene3D" id="2.60.40.60">
    <property type="entry name" value="Cadherins"/>
    <property type="match status" value="2"/>
</dbReference>
<evidence type="ECO:0000256" key="1">
    <source>
        <dbReference type="ARBA" id="ARBA00022692"/>
    </source>
</evidence>
<dbReference type="Proteomes" id="UP000237640">
    <property type="component" value="Unassembled WGS sequence"/>
</dbReference>